<comment type="caution">
    <text evidence="1">The sequence shown here is derived from an EMBL/GenBank/DDBJ whole genome shotgun (WGS) entry which is preliminary data.</text>
</comment>
<proteinExistence type="predicted"/>
<dbReference type="EMBL" id="JACXVP010000005">
    <property type="protein sequence ID" value="KAG5606163.1"/>
    <property type="molecule type" value="Genomic_DNA"/>
</dbReference>
<evidence type="ECO:0000313" key="2">
    <source>
        <dbReference type="Proteomes" id="UP000824120"/>
    </source>
</evidence>
<dbReference type="AlphaFoldDB" id="A0A9J5YZS6"/>
<dbReference type="Proteomes" id="UP000824120">
    <property type="component" value="Chromosome 5"/>
</dbReference>
<gene>
    <name evidence="1" type="ORF">H5410_027655</name>
</gene>
<reference evidence="1 2" key="1">
    <citation type="submission" date="2020-09" db="EMBL/GenBank/DDBJ databases">
        <title>De no assembly of potato wild relative species, Solanum commersonii.</title>
        <authorList>
            <person name="Cho K."/>
        </authorList>
    </citation>
    <scope>NUCLEOTIDE SEQUENCE [LARGE SCALE GENOMIC DNA]</scope>
    <source>
        <strain evidence="1">LZ3.2</strain>
        <tissue evidence="1">Leaf</tissue>
    </source>
</reference>
<organism evidence="1 2">
    <name type="scientific">Solanum commersonii</name>
    <name type="common">Commerson's wild potato</name>
    <name type="synonym">Commerson's nightshade</name>
    <dbReference type="NCBI Taxonomy" id="4109"/>
    <lineage>
        <taxon>Eukaryota</taxon>
        <taxon>Viridiplantae</taxon>
        <taxon>Streptophyta</taxon>
        <taxon>Embryophyta</taxon>
        <taxon>Tracheophyta</taxon>
        <taxon>Spermatophyta</taxon>
        <taxon>Magnoliopsida</taxon>
        <taxon>eudicotyledons</taxon>
        <taxon>Gunneridae</taxon>
        <taxon>Pentapetalae</taxon>
        <taxon>asterids</taxon>
        <taxon>lamiids</taxon>
        <taxon>Solanales</taxon>
        <taxon>Solanaceae</taxon>
        <taxon>Solanoideae</taxon>
        <taxon>Solaneae</taxon>
        <taxon>Solanum</taxon>
    </lineage>
</organism>
<name>A0A9J5YZS6_SOLCO</name>
<accession>A0A9J5YZS6</accession>
<evidence type="ECO:0000313" key="1">
    <source>
        <dbReference type="EMBL" id="KAG5606163.1"/>
    </source>
</evidence>
<sequence>MGHWRIMTRKHLMHNKRKVEEHIKWKLNSGNFWLRWDNWLEFLRAMELEHAYATSSTLANILSTKLYISWTSGPSYLEGEQ</sequence>
<keyword evidence="2" id="KW-1185">Reference proteome</keyword>
<protein>
    <submittedName>
        <fullName evidence="1">Uncharacterized protein</fullName>
    </submittedName>
</protein>